<feature type="transmembrane region" description="Helical" evidence="1">
    <location>
        <begin position="144"/>
        <end position="162"/>
    </location>
</feature>
<evidence type="ECO:0000256" key="1">
    <source>
        <dbReference type="SAM" id="Phobius"/>
    </source>
</evidence>
<keyword evidence="1" id="KW-0472">Membrane</keyword>
<dbReference type="RefSeq" id="WP_406830681.1">
    <property type="nucleotide sequence ID" value="NZ_CP157483.1"/>
</dbReference>
<dbReference type="EMBL" id="CP157483">
    <property type="protein sequence ID" value="XBO43251.1"/>
    <property type="molecule type" value="Genomic_DNA"/>
</dbReference>
<sequence>MTGVRTTPRVDHVPIVDLRWRHSRVRGRLAPTVVVLWAVAWFVALGVHGGGSWHFFHTGGQVLSDLDDGSRAGLHVYAEHPLLQIGPLALAAAWALGWISQGHGLGAAESAGALMGVVVVLLVRRIARRGEPLADAARRRERDLTLLAGVICFVPVWMYAAVSSTHLDDVMALTSGVVALALVRSGRAVWAGAALAIAVDSKPWALPLVVVLLALPSMRARLLGFATTAAGVALAWLPFFLADPQTVRALRYTIPTTALSGLHFFGVTAARTPPWDRPLQTLVGAALAGAAVWRGRTAGVLLLVLASRLALDPGTNRYYTAGLAAGALLWDVAGSRHRWPWWSATVVLFLHVARWFHALDPLHGPALVVFAVAASVAVLGGERVRAWGQVLRHRTGTVLLPRWTLRGRAPTGRA</sequence>
<dbReference type="AlphaFoldDB" id="A0AAU7JST0"/>
<proteinExistence type="predicted"/>
<gene>
    <name evidence="2" type="ORF">ABEG17_17040</name>
</gene>
<organism evidence="2">
    <name type="scientific">Pedococcus sp. KACC 23699</name>
    <dbReference type="NCBI Taxonomy" id="3149228"/>
    <lineage>
        <taxon>Bacteria</taxon>
        <taxon>Bacillati</taxon>
        <taxon>Actinomycetota</taxon>
        <taxon>Actinomycetes</taxon>
        <taxon>Micrococcales</taxon>
        <taxon>Intrasporangiaceae</taxon>
        <taxon>Pedococcus</taxon>
    </lineage>
</organism>
<feature type="transmembrane region" description="Helical" evidence="1">
    <location>
        <begin position="339"/>
        <end position="356"/>
    </location>
</feature>
<feature type="transmembrane region" description="Helical" evidence="1">
    <location>
        <begin position="222"/>
        <end position="240"/>
    </location>
</feature>
<feature type="transmembrane region" description="Helical" evidence="1">
    <location>
        <begin position="29"/>
        <end position="47"/>
    </location>
</feature>
<evidence type="ECO:0000313" key="2">
    <source>
        <dbReference type="EMBL" id="XBO43251.1"/>
    </source>
</evidence>
<keyword evidence="1" id="KW-1133">Transmembrane helix</keyword>
<reference evidence="2" key="1">
    <citation type="submission" date="2024-05" db="EMBL/GenBank/DDBJ databases">
        <authorList>
            <person name="Kim S."/>
            <person name="Heo J."/>
            <person name="Choi H."/>
            <person name="Choi Y."/>
            <person name="Kwon S.-W."/>
            <person name="Kim Y."/>
        </authorList>
    </citation>
    <scope>NUCLEOTIDE SEQUENCE</scope>
    <source>
        <strain evidence="2">KACC 23699</strain>
    </source>
</reference>
<feature type="transmembrane region" description="Helical" evidence="1">
    <location>
        <begin position="104"/>
        <end position="123"/>
    </location>
</feature>
<protein>
    <recommendedName>
        <fullName evidence="3">DUF2029 domain-containing protein</fullName>
    </recommendedName>
</protein>
<keyword evidence="1" id="KW-0812">Transmembrane</keyword>
<name>A0AAU7JST0_9MICO</name>
<feature type="transmembrane region" description="Helical" evidence="1">
    <location>
        <begin position="362"/>
        <end position="381"/>
    </location>
</feature>
<accession>A0AAU7JST0</accession>
<evidence type="ECO:0008006" key="3">
    <source>
        <dbReference type="Google" id="ProtNLM"/>
    </source>
</evidence>